<feature type="transmembrane region" description="Helical" evidence="1">
    <location>
        <begin position="7"/>
        <end position="25"/>
    </location>
</feature>
<dbReference type="Proteomes" id="UP000199297">
    <property type="component" value="Unassembled WGS sequence"/>
</dbReference>
<reference evidence="3" key="1">
    <citation type="submission" date="2016-10" db="EMBL/GenBank/DDBJ databases">
        <authorList>
            <person name="Varghese N."/>
            <person name="Submissions S."/>
        </authorList>
    </citation>
    <scope>NUCLEOTIDE SEQUENCE [LARGE SCALE GENOMIC DNA]</scope>
    <source>
        <strain evidence="3">CGMCC 1.9127</strain>
    </source>
</reference>
<gene>
    <name evidence="2" type="ORF">SAMN05216262_105167</name>
</gene>
<keyword evidence="1" id="KW-0472">Membrane</keyword>
<proteinExistence type="predicted"/>
<evidence type="ECO:0000313" key="2">
    <source>
        <dbReference type="EMBL" id="SEL08344.1"/>
    </source>
</evidence>
<dbReference type="RefSeq" id="WP_085284542.1">
    <property type="nucleotide sequence ID" value="NZ_FOBI01000005.1"/>
</dbReference>
<accession>A0A1H7MAZ6</accession>
<keyword evidence="1" id="KW-1133">Transmembrane helix</keyword>
<feature type="transmembrane region" description="Helical" evidence="1">
    <location>
        <begin position="31"/>
        <end position="51"/>
    </location>
</feature>
<evidence type="ECO:0000256" key="1">
    <source>
        <dbReference type="SAM" id="Phobius"/>
    </source>
</evidence>
<dbReference type="AlphaFoldDB" id="A0A1H7MAZ6"/>
<dbReference type="STRING" id="641665.GCA_002104455_03008"/>
<protein>
    <recommendedName>
        <fullName evidence="4">SMODS-associating 2TM beta-strand rich effector domain-containing protein</fullName>
    </recommendedName>
</protein>
<name>A0A1H7MAZ6_9GAMM</name>
<dbReference type="EMBL" id="FOBI01000005">
    <property type="protein sequence ID" value="SEL08344.1"/>
    <property type="molecule type" value="Genomic_DNA"/>
</dbReference>
<keyword evidence="3" id="KW-1185">Reference proteome</keyword>
<keyword evidence="1" id="KW-0812">Transmembrane</keyword>
<evidence type="ECO:0008006" key="4">
    <source>
        <dbReference type="Google" id="ProtNLM"/>
    </source>
</evidence>
<sequence length="216" mass="24800">MAKKTKVLLFVILVGVLTAVISYFKSGEWNLFTLLQAGLIATVLNIIVLLYDHYGWRMLLLKYAATSPNIRGTWKFEEPRIFSLSKLCKYEHLNGGFLIVKQSDSHILVNILWDGDEPSELRIESPTSVNQDRCSFSGLFVEHPNESTHSFGAFITFSSKYPDKFVLRYRTDHDVTGEITARNRKPWIAKNIEQAKKDATHLPTLYEKALFALRWT</sequence>
<organism evidence="2 3">
    <name type="scientific">Colwellia chukchiensis</name>
    <dbReference type="NCBI Taxonomy" id="641665"/>
    <lineage>
        <taxon>Bacteria</taxon>
        <taxon>Pseudomonadati</taxon>
        <taxon>Pseudomonadota</taxon>
        <taxon>Gammaproteobacteria</taxon>
        <taxon>Alteromonadales</taxon>
        <taxon>Colwelliaceae</taxon>
        <taxon>Colwellia</taxon>
    </lineage>
</organism>
<dbReference type="OrthoDB" id="9889989at2"/>
<evidence type="ECO:0000313" key="3">
    <source>
        <dbReference type="Proteomes" id="UP000199297"/>
    </source>
</evidence>